<dbReference type="RefSeq" id="WP_012300382.1">
    <property type="nucleotide sequence ID" value="NC_010408.1"/>
</dbReference>
<feature type="transmembrane region" description="Helical" evidence="1">
    <location>
        <begin position="20"/>
        <end position="39"/>
    </location>
</feature>
<evidence type="ECO:0000256" key="1">
    <source>
        <dbReference type="SAM" id="Phobius"/>
    </source>
</evidence>
<keyword evidence="3" id="KW-1185">Reference proteome</keyword>
<protein>
    <submittedName>
        <fullName evidence="2">Secreted protein</fullName>
    </submittedName>
</protein>
<dbReference type="HOGENOM" id="CLU_128792_1_1_11"/>
<keyword evidence="1" id="KW-0472">Membrane</keyword>
<gene>
    <name evidence="2" type="ordered locus">pCSL0073</name>
</gene>
<accession>B0RJC6</accession>
<sequence length="147" mass="15179">MNALRRALRDERGEVEEVPAVAIVLVGVILPLIGVIMFMGRYGTADNTVASAAAAAARDASLSRTAVEAVPHAKAAAVRALEGNVSCASLDLSIGGNGLSTRLGETGTVTATVRCTINTSDLVFPLIPGSMTITQTATSPVDPYRER</sequence>
<dbReference type="AlphaFoldDB" id="B0RJC6"/>
<reference evidence="2 3" key="1">
    <citation type="journal article" date="2008" name="J. Bacteriol.">
        <title>Genome of the actinomycete plant pathogen Clavibacter michiganensis subsp. sepedonicus suggests recent niche adaptation.</title>
        <authorList>
            <person name="Bentley S.D."/>
            <person name="Corton C."/>
            <person name="Brown S.E."/>
            <person name="Barron A."/>
            <person name="Clark L."/>
            <person name="Doggett J."/>
            <person name="Harris B."/>
            <person name="Ormond D."/>
            <person name="Quail M.A."/>
            <person name="May G."/>
            <person name="Francis D."/>
            <person name="Knudson D."/>
            <person name="Parkhill J."/>
            <person name="Ishimaru C.A."/>
        </authorList>
    </citation>
    <scope>NUCLEOTIDE SEQUENCE [LARGE SCALE GENOMIC DNA]</scope>
    <source>
        <strain evidence="3">ATCC 33113 / DSM 20744 / JCM 9667 / LMG 2889 / ICMP 2535 / C-1</strain>
    </source>
</reference>
<dbReference type="Proteomes" id="UP000001318">
    <property type="component" value="Plasmid pCSL1"/>
</dbReference>
<proteinExistence type="predicted"/>
<name>B0RJC6_CLASE</name>
<evidence type="ECO:0000313" key="3">
    <source>
        <dbReference type="Proteomes" id="UP000001318"/>
    </source>
</evidence>
<keyword evidence="2" id="KW-0614">Plasmid</keyword>
<keyword evidence="1" id="KW-1133">Transmembrane helix</keyword>
<geneLocation type="plasmid" evidence="2 3">
    <name>pCSL1</name>
</geneLocation>
<evidence type="ECO:0000313" key="2">
    <source>
        <dbReference type="EMBL" id="CAQ03316.1"/>
    </source>
</evidence>
<dbReference type="eggNOG" id="COG4961">
    <property type="taxonomic scope" value="Bacteria"/>
</dbReference>
<keyword evidence="1" id="KW-0812">Transmembrane</keyword>
<dbReference type="KEGG" id="cms:pCSL0073"/>
<dbReference type="GeneID" id="29472868"/>
<dbReference type="EMBL" id="AM849036">
    <property type="protein sequence ID" value="CAQ03316.1"/>
    <property type="molecule type" value="Genomic_DNA"/>
</dbReference>
<organism evidence="2 3">
    <name type="scientific">Clavibacter sepedonicus</name>
    <name type="common">Clavibacter michiganensis subsp. sepedonicus</name>
    <dbReference type="NCBI Taxonomy" id="31964"/>
    <lineage>
        <taxon>Bacteria</taxon>
        <taxon>Bacillati</taxon>
        <taxon>Actinomycetota</taxon>
        <taxon>Actinomycetes</taxon>
        <taxon>Micrococcales</taxon>
        <taxon>Microbacteriaceae</taxon>
        <taxon>Clavibacter</taxon>
    </lineage>
</organism>